<protein>
    <submittedName>
        <fullName evidence="2">Uncharacterized protein</fullName>
    </submittedName>
</protein>
<keyword evidence="1" id="KW-0812">Transmembrane</keyword>
<reference evidence="2" key="1">
    <citation type="submission" date="2023-06" db="EMBL/GenBank/DDBJ databases">
        <authorList>
            <consortium name="Lawrence Berkeley National Laboratory"/>
            <person name="Ahrendt S."/>
            <person name="Sahu N."/>
            <person name="Indic B."/>
            <person name="Wong-Bajracharya J."/>
            <person name="Merenyi Z."/>
            <person name="Ke H.-M."/>
            <person name="Monk M."/>
            <person name="Kocsube S."/>
            <person name="Drula E."/>
            <person name="Lipzen A."/>
            <person name="Balint B."/>
            <person name="Henrissat B."/>
            <person name="Andreopoulos B."/>
            <person name="Martin F.M."/>
            <person name="Harder C.B."/>
            <person name="Rigling D."/>
            <person name="Ford K.L."/>
            <person name="Foster G.D."/>
            <person name="Pangilinan J."/>
            <person name="Papanicolaou A."/>
            <person name="Barry K."/>
            <person name="LaButti K."/>
            <person name="Viragh M."/>
            <person name="Koriabine M."/>
            <person name="Yan M."/>
            <person name="Riley R."/>
            <person name="Champramary S."/>
            <person name="Plett K.L."/>
            <person name="Tsai I.J."/>
            <person name="Slot J."/>
            <person name="Sipos G."/>
            <person name="Plett J."/>
            <person name="Nagy L.G."/>
            <person name="Grigoriev I.V."/>
        </authorList>
    </citation>
    <scope>NUCLEOTIDE SEQUENCE</scope>
    <source>
        <strain evidence="2">FPL87.14</strain>
    </source>
</reference>
<name>A0AA39IVA9_9AGAR</name>
<accession>A0AA39IVA9</accession>
<keyword evidence="3" id="KW-1185">Reference proteome</keyword>
<evidence type="ECO:0000313" key="3">
    <source>
        <dbReference type="Proteomes" id="UP001175226"/>
    </source>
</evidence>
<dbReference type="Proteomes" id="UP001175226">
    <property type="component" value="Unassembled WGS sequence"/>
</dbReference>
<proteinExistence type="predicted"/>
<gene>
    <name evidence="2" type="ORF">EV421DRAFT_306209</name>
</gene>
<dbReference type="EMBL" id="JAUEPT010000150">
    <property type="protein sequence ID" value="KAK0430406.1"/>
    <property type="molecule type" value="Genomic_DNA"/>
</dbReference>
<sequence length="78" mass="8803">MNIICIYLATIFACTCNLMFQVYGSRVGTRRSIHLAPCRARFTVNGIIIPGAFAAWAIHQYYAVRKVSKRQSLILLIP</sequence>
<feature type="transmembrane region" description="Helical" evidence="1">
    <location>
        <begin position="40"/>
        <end position="62"/>
    </location>
</feature>
<keyword evidence="1" id="KW-0472">Membrane</keyword>
<evidence type="ECO:0000313" key="2">
    <source>
        <dbReference type="EMBL" id="KAK0430406.1"/>
    </source>
</evidence>
<organism evidence="2 3">
    <name type="scientific">Armillaria borealis</name>
    <dbReference type="NCBI Taxonomy" id="47425"/>
    <lineage>
        <taxon>Eukaryota</taxon>
        <taxon>Fungi</taxon>
        <taxon>Dikarya</taxon>
        <taxon>Basidiomycota</taxon>
        <taxon>Agaricomycotina</taxon>
        <taxon>Agaricomycetes</taxon>
        <taxon>Agaricomycetidae</taxon>
        <taxon>Agaricales</taxon>
        <taxon>Marasmiineae</taxon>
        <taxon>Physalacriaceae</taxon>
        <taxon>Armillaria</taxon>
    </lineage>
</organism>
<comment type="caution">
    <text evidence="2">The sequence shown here is derived from an EMBL/GenBank/DDBJ whole genome shotgun (WGS) entry which is preliminary data.</text>
</comment>
<keyword evidence="1" id="KW-1133">Transmembrane helix</keyword>
<evidence type="ECO:0000256" key="1">
    <source>
        <dbReference type="SAM" id="Phobius"/>
    </source>
</evidence>
<dbReference type="AlphaFoldDB" id="A0AA39IVA9"/>